<name>A0A2A4T0W5_9DELT</name>
<dbReference type="AlphaFoldDB" id="A0A2A4T0W5"/>
<protein>
    <submittedName>
        <fullName evidence="1">Uncharacterized protein</fullName>
    </submittedName>
</protein>
<dbReference type="Proteomes" id="UP000218113">
    <property type="component" value="Unassembled WGS sequence"/>
</dbReference>
<proteinExistence type="predicted"/>
<organism evidence="1 2">
    <name type="scientific">SAR324 cluster bacterium</name>
    <dbReference type="NCBI Taxonomy" id="2024889"/>
    <lineage>
        <taxon>Bacteria</taxon>
        <taxon>Deltaproteobacteria</taxon>
        <taxon>SAR324 cluster</taxon>
    </lineage>
</organism>
<accession>A0A2A4T0W5</accession>
<sequence length="134" mass="15833">MTNIKTIERPQLFKALEEYIILWSNITVKYINTVKAVIKEAVTLKRSTHVINSNLTEKPFKTLNLLNYEIDVLILSNSHLTEEIEDMLEDFQNSTNFDAKYCNKRNKRLSTFQKKKNKQSELILSFIESRKLYD</sequence>
<comment type="caution">
    <text evidence="1">The sequence shown here is derived from an EMBL/GenBank/DDBJ whole genome shotgun (WGS) entry which is preliminary data.</text>
</comment>
<reference evidence="2" key="1">
    <citation type="submission" date="2017-08" db="EMBL/GenBank/DDBJ databases">
        <title>A dynamic microbial community with high functional redundancy inhabits the cold, oxic subseafloor aquifer.</title>
        <authorList>
            <person name="Tully B.J."/>
            <person name="Wheat C.G."/>
            <person name="Glazer B.T."/>
            <person name="Huber J.A."/>
        </authorList>
    </citation>
    <scope>NUCLEOTIDE SEQUENCE [LARGE SCALE GENOMIC DNA]</scope>
</reference>
<dbReference type="EMBL" id="NVSR01000066">
    <property type="protein sequence ID" value="PCI27266.1"/>
    <property type="molecule type" value="Genomic_DNA"/>
</dbReference>
<evidence type="ECO:0000313" key="1">
    <source>
        <dbReference type="EMBL" id="PCI27266.1"/>
    </source>
</evidence>
<gene>
    <name evidence="1" type="ORF">COB67_08920</name>
</gene>
<evidence type="ECO:0000313" key="2">
    <source>
        <dbReference type="Proteomes" id="UP000218113"/>
    </source>
</evidence>